<evidence type="ECO:0000313" key="2">
    <source>
        <dbReference type="Proteomes" id="UP000887540"/>
    </source>
</evidence>
<keyword evidence="2" id="KW-1185">Reference proteome</keyword>
<evidence type="ECO:0000313" key="3">
    <source>
        <dbReference type="WBParaSite" id="ACRNAN_scaffold1545.g33128.t1"/>
    </source>
</evidence>
<evidence type="ECO:0000256" key="1">
    <source>
        <dbReference type="SAM" id="MobiDB-lite"/>
    </source>
</evidence>
<feature type="region of interest" description="Disordered" evidence="1">
    <location>
        <begin position="339"/>
        <end position="363"/>
    </location>
</feature>
<dbReference type="PANTHER" id="PTHR36522:SF1">
    <property type="entry name" value="AT HOOK-CONTAINING PROTEIN ATTF-4"/>
    <property type="match status" value="1"/>
</dbReference>
<feature type="compositionally biased region" description="Polar residues" evidence="1">
    <location>
        <begin position="347"/>
        <end position="363"/>
    </location>
</feature>
<accession>A0A914CXV6</accession>
<sequence length="599" mass="65593">MQGATFAQMVGQPQVHSTIDQNNAEFNQLLQSLLASSKQYEMCETNMDETESQQSDSHEQTEDNRESISQPSSNEDEEDMDEENDEESEHYDGENVASGSTANAITALASVLNGNSKNSNPDIYEELATIKSNILFLNHQISKILNSLKVDPCECEPCKFITKKNNNTNMDSNSEVKQLLSKILEASRNQNVPTKTESAPTTPMNTTSNVNFDALLNQIAQQSQGNLNMLSALNGIQALQNGLLKGRVPNPGGRKSKYCSPAEKKAVADYAQMHGASAAARKFNIPPPVAAYYHRKEYKQQPIPTNIQRVPPVVQPAALTINQSVPSSPIKFENKVLNGDTQHFPDGTTTNGHAAHHQQSVPTPTSATFNTAEMFHMDGMNPAHTGSPGFLRGRGRGRPKLIGDELDAELVEYMVQVKQSDPRGHLTASQALMIARDYIMKKAPGLLEEHGGQVKLKLTWAMKLVSRIAERQREIQLGLPAGTLSNMSKGTALAAGLAGGNLNAMTQNLLTEQMNNLLNQLNNTANTDASVVNSNNGHITTPQITNVRELKLDNLDNGNHEEITEQDINQAELLKTLLSNLKPEDFNENLMAFQENASE</sequence>
<feature type="compositionally biased region" description="Acidic residues" evidence="1">
    <location>
        <begin position="74"/>
        <end position="89"/>
    </location>
</feature>
<proteinExistence type="predicted"/>
<dbReference type="PANTHER" id="PTHR36522">
    <property type="entry name" value="AT HOOK-CONTAINING PROTEIN ATTF-4"/>
    <property type="match status" value="1"/>
</dbReference>
<feature type="compositionally biased region" description="Basic and acidic residues" evidence="1">
    <location>
        <begin position="56"/>
        <end position="66"/>
    </location>
</feature>
<feature type="region of interest" description="Disordered" evidence="1">
    <location>
        <begin position="45"/>
        <end position="96"/>
    </location>
</feature>
<dbReference type="WBParaSite" id="ACRNAN_scaffold1545.g33128.t1">
    <property type="protein sequence ID" value="ACRNAN_scaffold1545.g33128.t1"/>
    <property type="gene ID" value="ACRNAN_scaffold1545.g33128"/>
</dbReference>
<dbReference type="InterPro" id="IPR038839">
    <property type="entry name" value="Attf-4-like"/>
</dbReference>
<dbReference type="AlphaFoldDB" id="A0A914CXV6"/>
<organism evidence="2 3">
    <name type="scientific">Acrobeloides nanus</name>
    <dbReference type="NCBI Taxonomy" id="290746"/>
    <lineage>
        <taxon>Eukaryota</taxon>
        <taxon>Metazoa</taxon>
        <taxon>Ecdysozoa</taxon>
        <taxon>Nematoda</taxon>
        <taxon>Chromadorea</taxon>
        <taxon>Rhabditida</taxon>
        <taxon>Tylenchina</taxon>
        <taxon>Cephalobomorpha</taxon>
        <taxon>Cephaloboidea</taxon>
        <taxon>Cephalobidae</taxon>
        <taxon>Acrobeloides</taxon>
    </lineage>
</organism>
<protein>
    <submittedName>
        <fullName evidence="3">Uncharacterized protein</fullName>
    </submittedName>
</protein>
<dbReference type="Proteomes" id="UP000887540">
    <property type="component" value="Unplaced"/>
</dbReference>
<reference evidence="3" key="1">
    <citation type="submission" date="2022-11" db="UniProtKB">
        <authorList>
            <consortium name="WormBaseParasite"/>
        </authorList>
    </citation>
    <scope>IDENTIFICATION</scope>
</reference>
<name>A0A914CXV6_9BILA</name>